<evidence type="ECO:0000313" key="7">
    <source>
        <dbReference type="EMBL" id="ADI14218.1"/>
    </source>
</evidence>
<keyword evidence="3" id="KW-0479">Metal-binding</keyword>
<reference evidence="8" key="1">
    <citation type="submission" date="2010-05" db="EMBL/GenBank/DDBJ databases">
        <title>The complete genome of Truepera radiovictris DSM 17093.</title>
        <authorList>
            <consortium name="US DOE Joint Genome Institute (JGI-PGF)"/>
            <person name="Lucas S."/>
            <person name="Copeland A."/>
            <person name="Lapidus A."/>
            <person name="Glavina del Rio T."/>
            <person name="Dalin E."/>
            <person name="Tice H."/>
            <person name="Bruce D."/>
            <person name="Goodwin L."/>
            <person name="Pitluck S."/>
            <person name="Kyrpides N."/>
            <person name="Mavromatis K."/>
            <person name="Ovchinnikova G."/>
            <person name="Munk A.C."/>
            <person name="Detter J.C."/>
            <person name="Han C."/>
            <person name="Tapia R."/>
            <person name="Land M."/>
            <person name="Hauser L."/>
            <person name="Markowitz V."/>
            <person name="Cheng J.-F."/>
            <person name="Hugenholtz P."/>
            <person name="Woyke T."/>
            <person name="Wu D."/>
            <person name="Tindall B."/>
            <person name="Pomrenke H.G."/>
            <person name="Brambilla E."/>
            <person name="Klenk H.-P."/>
            <person name="Eisen J.A."/>
        </authorList>
    </citation>
    <scope>NUCLEOTIDE SEQUENCE [LARGE SCALE GENOMIC DNA]</scope>
    <source>
        <strain evidence="8">DSM 17093 / CIP 108686 / LMG 22925 / RQ-24</strain>
    </source>
</reference>
<dbReference type="SUPFAM" id="SSF56524">
    <property type="entry name" value="Oxidoreductase molybdopterin-binding domain"/>
    <property type="match status" value="1"/>
</dbReference>
<dbReference type="InterPro" id="IPR005066">
    <property type="entry name" value="MoCF_OxRdtse_dimer"/>
</dbReference>
<evidence type="ECO:0000256" key="2">
    <source>
        <dbReference type="ARBA" id="ARBA00022505"/>
    </source>
</evidence>
<dbReference type="Pfam" id="PF03404">
    <property type="entry name" value="Mo-co_dimer"/>
    <property type="match status" value="1"/>
</dbReference>
<comment type="cofactor">
    <cofactor evidence="1">
        <name>Mo-molybdopterin</name>
        <dbReference type="ChEBI" id="CHEBI:71302"/>
    </cofactor>
</comment>
<dbReference type="GO" id="GO:0006790">
    <property type="term" value="P:sulfur compound metabolic process"/>
    <property type="evidence" value="ECO:0007669"/>
    <property type="project" value="TreeGrafter"/>
</dbReference>
<protein>
    <submittedName>
        <fullName evidence="7">Oxidoreductase molybdopterin binding protein</fullName>
    </submittedName>
</protein>
<dbReference type="GO" id="GO:0043546">
    <property type="term" value="F:molybdopterin cofactor binding"/>
    <property type="evidence" value="ECO:0007669"/>
    <property type="project" value="TreeGrafter"/>
</dbReference>
<dbReference type="HOGENOM" id="CLU_003827_5_5_0"/>
<dbReference type="InterPro" id="IPR000572">
    <property type="entry name" value="OxRdtase_Mopterin-bd_dom"/>
</dbReference>
<feature type="domain" description="Oxidoreductase molybdopterin-binding" evidence="5">
    <location>
        <begin position="109"/>
        <end position="269"/>
    </location>
</feature>
<name>D7CVJ0_TRURR</name>
<dbReference type="Proteomes" id="UP000000379">
    <property type="component" value="Chromosome"/>
</dbReference>
<organism evidence="7 8">
    <name type="scientific">Truepera radiovictrix (strain DSM 17093 / CIP 108686 / LMG 22925 / RQ-24)</name>
    <dbReference type="NCBI Taxonomy" id="649638"/>
    <lineage>
        <taxon>Bacteria</taxon>
        <taxon>Thermotogati</taxon>
        <taxon>Deinococcota</taxon>
        <taxon>Deinococci</taxon>
        <taxon>Trueperales</taxon>
        <taxon>Trueperaceae</taxon>
        <taxon>Truepera</taxon>
    </lineage>
</organism>
<dbReference type="STRING" id="649638.Trad_1091"/>
<dbReference type="AlphaFoldDB" id="D7CVJ0"/>
<dbReference type="SUPFAM" id="SSF81296">
    <property type="entry name" value="E set domains"/>
    <property type="match status" value="1"/>
</dbReference>
<evidence type="ECO:0000313" key="8">
    <source>
        <dbReference type="Proteomes" id="UP000000379"/>
    </source>
</evidence>
<dbReference type="GO" id="GO:0030151">
    <property type="term" value="F:molybdenum ion binding"/>
    <property type="evidence" value="ECO:0007669"/>
    <property type="project" value="InterPro"/>
</dbReference>
<dbReference type="OrthoDB" id="9778777at2"/>
<keyword evidence="8" id="KW-1185">Reference proteome</keyword>
<dbReference type="InterPro" id="IPR036374">
    <property type="entry name" value="OxRdtase_Mopterin-bd_sf"/>
</dbReference>
<evidence type="ECO:0000256" key="3">
    <source>
        <dbReference type="ARBA" id="ARBA00022723"/>
    </source>
</evidence>
<dbReference type="GO" id="GO:0020037">
    <property type="term" value="F:heme binding"/>
    <property type="evidence" value="ECO:0007669"/>
    <property type="project" value="TreeGrafter"/>
</dbReference>
<dbReference type="InterPro" id="IPR008335">
    <property type="entry name" value="Mopterin_OxRdtase_euk"/>
</dbReference>
<dbReference type="CDD" id="cd02110">
    <property type="entry name" value="SO_family_Moco_dimer"/>
    <property type="match status" value="1"/>
</dbReference>
<dbReference type="PANTHER" id="PTHR19372">
    <property type="entry name" value="SULFITE REDUCTASE"/>
    <property type="match status" value="1"/>
</dbReference>
<gene>
    <name evidence="7" type="ordered locus">Trad_1091</name>
</gene>
<dbReference type="Gene3D" id="3.90.420.10">
    <property type="entry name" value="Oxidoreductase, molybdopterin-binding domain"/>
    <property type="match status" value="1"/>
</dbReference>
<dbReference type="EMBL" id="CP002049">
    <property type="protein sequence ID" value="ADI14218.1"/>
    <property type="molecule type" value="Genomic_DNA"/>
</dbReference>
<evidence type="ECO:0000259" key="6">
    <source>
        <dbReference type="Pfam" id="PF03404"/>
    </source>
</evidence>
<evidence type="ECO:0000256" key="1">
    <source>
        <dbReference type="ARBA" id="ARBA00001924"/>
    </source>
</evidence>
<dbReference type="Gene3D" id="2.60.40.650">
    <property type="match status" value="1"/>
</dbReference>
<evidence type="ECO:0000256" key="4">
    <source>
        <dbReference type="ARBA" id="ARBA00023002"/>
    </source>
</evidence>
<proteinExistence type="predicted"/>
<dbReference type="RefSeq" id="WP_013177589.1">
    <property type="nucleotide sequence ID" value="NC_014221.1"/>
</dbReference>
<dbReference type="InterPro" id="IPR014756">
    <property type="entry name" value="Ig_E-set"/>
</dbReference>
<feature type="domain" description="Moybdenum cofactor oxidoreductase dimerisation" evidence="6">
    <location>
        <begin position="298"/>
        <end position="411"/>
    </location>
</feature>
<evidence type="ECO:0000259" key="5">
    <source>
        <dbReference type="Pfam" id="PF00174"/>
    </source>
</evidence>
<dbReference type="KEGG" id="tra:Trad_1091"/>
<keyword evidence="2" id="KW-0500">Molybdenum</keyword>
<sequence length="414" mass="44366">MPWTLDMCANACRLSGSAATLTTPVAPLGDAMPTPQETLEAPAPEATAAPTTGIAGKTPWLTLHVRAPLQCETPLSLLRQHRVTPTALLYVRNNQDLAGSFSAAAAAGPWRLELRGTRSVTLEVTELKRYPLVETEMVLQCAGNSRAQYGRASPVSGAQWQDGAVANVVFGGVRLADVLSPLGIPKGARYLTARGAGEAHEPDLPPFERSVPLADVLDTALLATTLNGEPLSALHGGPVRLVVPGYFGVNNVKWLTHISLDAETTDGFYQTARYRLPLTPLAPGEAFEPTSENSRPSWRMGVKSLLWEPLVGETLRAGPVTLRGVAWTDGRSALEFVEVSHDGGSSWQRAELEGAASPYAWRPWSLTLTLEAGERELWVRAGDSAGNVQPLEGAGWNPAGYEFNGVQRVRLSVR</sequence>
<dbReference type="PRINTS" id="PR00407">
    <property type="entry name" value="EUMOPTERIN"/>
</dbReference>
<accession>D7CVJ0</accession>
<keyword evidence="4" id="KW-0560">Oxidoreductase</keyword>
<dbReference type="Pfam" id="PF00174">
    <property type="entry name" value="Oxidored_molyb"/>
    <property type="match status" value="1"/>
</dbReference>
<dbReference type="PANTHER" id="PTHR19372:SF7">
    <property type="entry name" value="SULFITE OXIDASE, MITOCHONDRIAL"/>
    <property type="match status" value="1"/>
</dbReference>
<reference evidence="7 8" key="2">
    <citation type="journal article" date="2011" name="Stand. Genomic Sci.">
        <title>Complete genome sequence of Truepera radiovictrix type strain (RQ-24).</title>
        <authorList>
            <person name="Ivanova N."/>
            <person name="Rohde C."/>
            <person name="Munk C."/>
            <person name="Nolan M."/>
            <person name="Lucas S."/>
            <person name="Del Rio T.G."/>
            <person name="Tice H."/>
            <person name="Deshpande S."/>
            <person name="Cheng J.F."/>
            <person name="Tapia R."/>
            <person name="Han C."/>
            <person name="Goodwin L."/>
            <person name="Pitluck S."/>
            <person name="Liolios K."/>
            <person name="Mavromatis K."/>
            <person name="Mikhailova N."/>
            <person name="Pati A."/>
            <person name="Chen A."/>
            <person name="Palaniappan K."/>
            <person name="Land M."/>
            <person name="Hauser L."/>
            <person name="Chang Y.J."/>
            <person name="Jeffries C.D."/>
            <person name="Brambilla E."/>
            <person name="Rohde M."/>
            <person name="Goker M."/>
            <person name="Tindall B.J."/>
            <person name="Woyke T."/>
            <person name="Bristow J."/>
            <person name="Eisen J.A."/>
            <person name="Markowitz V."/>
            <person name="Hugenholtz P."/>
            <person name="Kyrpides N.C."/>
            <person name="Klenk H.P."/>
            <person name="Lapidus A."/>
        </authorList>
    </citation>
    <scope>NUCLEOTIDE SEQUENCE [LARGE SCALE GENOMIC DNA]</scope>
    <source>
        <strain evidence="8">DSM 17093 / CIP 108686 / LMG 22925 / RQ-24</strain>
    </source>
</reference>
<dbReference type="GO" id="GO:0008482">
    <property type="term" value="F:sulfite oxidase activity"/>
    <property type="evidence" value="ECO:0007669"/>
    <property type="project" value="TreeGrafter"/>
</dbReference>
<dbReference type="eggNOG" id="COG2041">
    <property type="taxonomic scope" value="Bacteria"/>
</dbReference>